<dbReference type="Pfam" id="PF13377">
    <property type="entry name" value="Peripla_BP_3"/>
    <property type="match status" value="1"/>
</dbReference>
<dbReference type="SUPFAM" id="SSF53822">
    <property type="entry name" value="Periplasmic binding protein-like I"/>
    <property type="match status" value="1"/>
</dbReference>
<feature type="domain" description="HTH cro/C1-type" evidence="5">
    <location>
        <begin position="5"/>
        <end position="47"/>
    </location>
</feature>
<dbReference type="OrthoDB" id="9796186at2"/>
<dbReference type="AlphaFoldDB" id="A0A7C8HJD9"/>
<keyword evidence="3" id="KW-0804">Transcription</keyword>
<dbReference type="SMART" id="SM00354">
    <property type="entry name" value="HTH_LACI"/>
    <property type="match status" value="1"/>
</dbReference>
<evidence type="ECO:0000256" key="3">
    <source>
        <dbReference type="ARBA" id="ARBA00023163"/>
    </source>
</evidence>
<reference evidence="6 7" key="1">
    <citation type="submission" date="2019-12" db="EMBL/GenBank/DDBJ databases">
        <title>Defluviitalea raffinosedens, isolated from a biogas fermenter, genome sequencing and characterization.</title>
        <authorList>
            <person name="Rettenmaier R."/>
            <person name="Schneider M."/>
            <person name="Neuhaus K."/>
            <person name="Liebl W."/>
            <person name="Zverlov V."/>
        </authorList>
    </citation>
    <scope>NUCLEOTIDE SEQUENCE [LARGE SCALE GENOMIC DNA]</scope>
    <source>
        <strain evidence="6 7">249c-K6</strain>
    </source>
</reference>
<keyword evidence="2 6" id="KW-0238">DNA-binding</keyword>
<dbReference type="Proteomes" id="UP000483018">
    <property type="component" value="Unassembled WGS sequence"/>
</dbReference>
<accession>A0A7C8HJD9</accession>
<dbReference type="PANTHER" id="PTHR30146:SF24">
    <property type="entry name" value="XYLOSE OPERON REGULATORY PROTEIN"/>
    <property type="match status" value="1"/>
</dbReference>
<dbReference type="GO" id="GO:0003700">
    <property type="term" value="F:DNA-binding transcription factor activity"/>
    <property type="evidence" value="ECO:0007669"/>
    <property type="project" value="TreeGrafter"/>
</dbReference>
<dbReference type="Gene3D" id="3.40.50.2300">
    <property type="match status" value="2"/>
</dbReference>
<dbReference type="PROSITE" id="PS50932">
    <property type="entry name" value="HTH_LACI_2"/>
    <property type="match status" value="1"/>
</dbReference>
<dbReference type="GO" id="GO:0000976">
    <property type="term" value="F:transcription cis-regulatory region binding"/>
    <property type="evidence" value="ECO:0007669"/>
    <property type="project" value="TreeGrafter"/>
</dbReference>
<proteinExistence type="predicted"/>
<evidence type="ECO:0000259" key="5">
    <source>
        <dbReference type="PROSITE" id="PS50943"/>
    </source>
</evidence>
<keyword evidence="1" id="KW-0805">Transcription regulation</keyword>
<dbReference type="SUPFAM" id="SSF47413">
    <property type="entry name" value="lambda repressor-like DNA-binding domains"/>
    <property type="match status" value="1"/>
</dbReference>
<sequence>MSIIKEVAAEAGVSVMTVYNVINGNYSKVSEKKIKLILKLLEEKNYVPNLTAKSLAIKSTKIIGIIVPVGDDDYNFFKDPYLSELIGVIEHLLRKKGYYAMVRSVIHAADISTLLKTWNMDGAIFLLPYYDHIAHQILAQNNLPMVFLDSYSDNPDIFSVGIDDYKGGYIATKYLVSLGHTRIAFAGSIGEDGVKCVVNQRFKGYKDALREANIEFHESFVYPFAPVYDMGIVAGREISKRKGEITAVLATADVMAIGIMEGARLNGYLLPNDLSIVGFDNIEASIFCSPKLTTVSQNIPKKAECAIDLLMKQINDEPTPEKRPVLDVEIIERQSAIPLR</sequence>
<dbReference type="InterPro" id="IPR001387">
    <property type="entry name" value="Cro/C1-type_HTH"/>
</dbReference>
<dbReference type="InterPro" id="IPR028082">
    <property type="entry name" value="Peripla_BP_I"/>
</dbReference>
<keyword evidence="7" id="KW-1185">Reference proteome</keyword>
<dbReference type="RefSeq" id="WP_158739496.1">
    <property type="nucleotide sequence ID" value="NZ_WSLF01000002.1"/>
</dbReference>
<dbReference type="InterPro" id="IPR000843">
    <property type="entry name" value="HTH_LacI"/>
</dbReference>
<evidence type="ECO:0000313" key="6">
    <source>
        <dbReference type="EMBL" id="KAE9636244.1"/>
    </source>
</evidence>
<dbReference type="PROSITE" id="PS50943">
    <property type="entry name" value="HTH_CROC1"/>
    <property type="match status" value="1"/>
</dbReference>
<evidence type="ECO:0000256" key="2">
    <source>
        <dbReference type="ARBA" id="ARBA00023125"/>
    </source>
</evidence>
<protein>
    <submittedName>
        <fullName evidence="6">LacI family DNA-binding transcriptional regulator</fullName>
    </submittedName>
</protein>
<name>A0A7C8HJD9_9FIRM</name>
<dbReference type="Pfam" id="PF00356">
    <property type="entry name" value="LacI"/>
    <property type="match status" value="1"/>
</dbReference>
<dbReference type="Gene3D" id="1.10.260.40">
    <property type="entry name" value="lambda repressor-like DNA-binding domains"/>
    <property type="match status" value="1"/>
</dbReference>
<dbReference type="InterPro" id="IPR046335">
    <property type="entry name" value="LacI/GalR-like_sensor"/>
</dbReference>
<dbReference type="PANTHER" id="PTHR30146">
    <property type="entry name" value="LACI-RELATED TRANSCRIPTIONAL REPRESSOR"/>
    <property type="match status" value="1"/>
</dbReference>
<organism evidence="6 7">
    <name type="scientific">Defluviitalea raffinosedens</name>
    <dbReference type="NCBI Taxonomy" id="1450156"/>
    <lineage>
        <taxon>Bacteria</taxon>
        <taxon>Bacillati</taxon>
        <taxon>Bacillota</taxon>
        <taxon>Clostridia</taxon>
        <taxon>Lachnospirales</taxon>
        <taxon>Defluviitaleaceae</taxon>
        <taxon>Defluviitalea</taxon>
    </lineage>
</organism>
<evidence type="ECO:0000313" key="7">
    <source>
        <dbReference type="Proteomes" id="UP000483018"/>
    </source>
</evidence>
<comment type="caution">
    <text evidence="6">The sequence shown here is derived from an EMBL/GenBank/DDBJ whole genome shotgun (WGS) entry which is preliminary data.</text>
</comment>
<dbReference type="EMBL" id="WSLF01000002">
    <property type="protein sequence ID" value="KAE9636244.1"/>
    <property type="molecule type" value="Genomic_DNA"/>
</dbReference>
<gene>
    <name evidence="6" type="ORF">GND95_03750</name>
</gene>
<dbReference type="InterPro" id="IPR010982">
    <property type="entry name" value="Lambda_DNA-bd_dom_sf"/>
</dbReference>
<evidence type="ECO:0000256" key="1">
    <source>
        <dbReference type="ARBA" id="ARBA00023015"/>
    </source>
</evidence>
<evidence type="ECO:0000259" key="4">
    <source>
        <dbReference type="PROSITE" id="PS50932"/>
    </source>
</evidence>
<dbReference type="CDD" id="cd06267">
    <property type="entry name" value="PBP1_LacI_sugar_binding-like"/>
    <property type="match status" value="1"/>
</dbReference>
<feature type="domain" description="HTH lacI-type" evidence="4">
    <location>
        <begin position="4"/>
        <end position="57"/>
    </location>
</feature>